<gene>
    <name evidence="1" type="ORF">S01H4_48324</name>
</gene>
<dbReference type="EMBL" id="BART01027234">
    <property type="protein sequence ID" value="GAG91125.1"/>
    <property type="molecule type" value="Genomic_DNA"/>
</dbReference>
<organism evidence="1">
    <name type="scientific">marine sediment metagenome</name>
    <dbReference type="NCBI Taxonomy" id="412755"/>
    <lineage>
        <taxon>unclassified sequences</taxon>
        <taxon>metagenomes</taxon>
        <taxon>ecological metagenomes</taxon>
    </lineage>
</organism>
<protein>
    <submittedName>
        <fullName evidence="1">Uncharacterized protein</fullName>
    </submittedName>
</protein>
<sequence length="115" mass="12981">WWNQETERVELSLPAFRNGVVKWADWEDFTLKREPSYKTKEANDAIVIKNLEGKISNLGTEIGNLKIVIKTKDESYGSLKLGFDELKRAIGKKPGLLTKLLWGAFGYGFGATFGK</sequence>
<accession>X1B7P2</accession>
<evidence type="ECO:0000313" key="1">
    <source>
        <dbReference type="EMBL" id="GAG91125.1"/>
    </source>
</evidence>
<comment type="caution">
    <text evidence="1">The sequence shown here is derived from an EMBL/GenBank/DDBJ whole genome shotgun (WGS) entry which is preliminary data.</text>
</comment>
<reference evidence="1" key="1">
    <citation type="journal article" date="2014" name="Front. Microbiol.">
        <title>High frequency of phylogenetically diverse reductive dehalogenase-homologous genes in deep subseafloor sedimentary metagenomes.</title>
        <authorList>
            <person name="Kawai M."/>
            <person name="Futagami T."/>
            <person name="Toyoda A."/>
            <person name="Takaki Y."/>
            <person name="Nishi S."/>
            <person name="Hori S."/>
            <person name="Arai W."/>
            <person name="Tsubouchi T."/>
            <person name="Morono Y."/>
            <person name="Uchiyama I."/>
            <person name="Ito T."/>
            <person name="Fujiyama A."/>
            <person name="Inagaki F."/>
            <person name="Takami H."/>
        </authorList>
    </citation>
    <scope>NUCLEOTIDE SEQUENCE</scope>
    <source>
        <strain evidence="1">Expedition CK06-06</strain>
    </source>
</reference>
<name>X1B7P2_9ZZZZ</name>
<proteinExistence type="predicted"/>
<feature type="non-terminal residue" evidence="1">
    <location>
        <position position="1"/>
    </location>
</feature>
<dbReference type="AlphaFoldDB" id="X1B7P2"/>